<name>A0ABR2BE64_9ROSI</name>
<sequence length="97" mass="10932">MSHWLQTLNNYLTVNLIKCTDPKRNANSPFALGSEDNAEFLESIHAKFNVNTVFDHRLIPATILASLEEMLQELDEPDARITDYLNLVEQTSTGGLI</sequence>
<dbReference type="Proteomes" id="UP001472677">
    <property type="component" value="Unassembled WGS sequence"/>
</dbReference>
<accession>A0ABR2BE64</accession>
<keyword evidence="2" id="KW-1185">Reference proteome</keyword>
<dbReference type="EMBL" id="JBBPBM010000128">
    <property type="protein sequence ID" value="KAK8505419.1"/>
    <property type="molecule type" value="Genomic_DNA"/>
</dbReference>
<gene>
    <name evidence="1" type="ORF">V6N12_067385</name>
</gene>
<organism evidence="1 2">
    <name type="scientific">Hibiscus sabdariffa</name>
    <name type="common">roselle</name>
    <dbReference type="NCBI Taxonomy" id="183260"/>
    <lineage>
        <taxon>Eukaryota</taxon>
        <taxon>Viridiplantae</taxon>
        <taxon>Streptophyta</taxon>
        <taxon>Embryophyta</taxon>
        <taxon>Tracheophyta</taxon>
        <taxon>Spermatophyta</taxon>
        <taxon>Magnoliopsida</taxon>
        <taxon>eudicotyledons</taxon>
        <taxon>Gunneridae</taxon>
        <taxon>Pentapetalae</taxon>
        <taxon>rosids</taxon>
        <taxon>malvids</taxon>
        <taxon>Malvales</taxon>
        <taxon>Malvaceae</taxon>
        <taxon>Malvoideae</taxon>
        <taxon>Hibiscus</taxon>
    </lineage>
</organism>
<protein>
    <submittedName>
        <fullName evidence="1">Uncharacterized protein</fullName>
    </submittedName>
</protein>
<evidence type="ECO:0000313" key="1">
    <source>
        <dbReference type="EMBL" id="KAK8505419.1"/>
    </source>
</evidence>
<comment type="caution">
    <text evidence="1">The sequence shown here is derived from an EMBL/GenBank/DDBJ whole genome shotgun (WGS) entry which is preliminary data.</text>
</comment>
<evidence type="ECO:0000313" key="2">
    <source>
        <dbReference type="Proteomes" id="UP001472677"/>
    </source>
</evidence>
<proteinExistence type="predicted"/>
<reference evidence="1 2" key="1">
    <citation type="journal article" date="2024" name="G3 (Bethesda)">
        <title>Genome assembly of Hibiscus sabdariffa L. provides insights into metabolisms of medicinal natural products.</title>
        <authorList>
            <person name="Kim T."/>
        </authorList>
    </citation>
    <scope>NUCLEOTIDE SEQUENCE [LARGE SCALE GENOMIC DNA]</scope>
    <source>
        <strain evidence="1">TK-2024</strain>
        <tissue evidence="1">Old leaves</tissue>
    </source>
</reference>